<dbReference type="InterPro" id="IPR029063">
    <property type="entry name" value="SAM-dependent_MTases_sf"/>
</dbReference>
<proteinExistence type="predicted"/>
<dbReference type="Proteomes" id="UP000474104">
    <property type="component" value="Unassembled WGS sequence"/>
</dbReference>
<dbReference type="AlphaFoldDB" id="A0A9X5H6Z2"/>
<gene>
    <name evidence="1" type="ORF">FMM80_08385</name>
</gene>
<evidence type="ECO:0000313" key="2">
    <source>
        <dbReference type="Proteomes" id="UP000474104"/>
    </source>
</evidence>
<organism evidence="1 2">
    <name type="scientific">Schaedlerella arabinosiphila</name>
    <dbReference type="NCBI Taxonomy" id="2044587"/>
    <lineage>
        <taxon>Bacteria</taxon>
        <taxon>Bacillati</taxon>
        <taxon>Bacillota</taxon>
        <taxon>Clostridia</taxon>
        <taxon>Lachnospirales</taxon>
        <taxon>Lachnospiraceae</taxon>
        <taxon>Schaedlerella</taxon>
    </lineage>
</organism>
<protein>
    <submittedName>
        <fullName evidence="1">Uncharacterized protein</fullName>
    </submittedName>
</protein>
<dbReference type="Gene3D" id="3.40.50.150">
    <property type="entry name" value="Vaccinia Virus protein VP39"/>
    <property type="match status" value="1"/>
</dbReference>
<dbReference type="RefSeq" id="WP_004071979.1">
    <property type="nucleotide sequence ID" value="NZ_VIRB01000055.1"/>
</dbReference>
<dbReference type="EMBL" id="VIRB01000055">
    <property type="protein sequence ID" value="NDO68696.1"/>
    <property type="molecule type" value="Genomic_DNA"/>
</dbReference>
<accession>A0A9X5H6Z2</accession>
<dbReference type="Gene3D" id="3.40.50.720">
    <property type="entry name" value="NAD(P)-binding Rossmann-like Domain"/>
    <property type="match status" value="1"/>
</dbReference>
<dbReference type="OrthoDB" id="668882at2"/>
<name>A0A9X5H6Z2_9FIRM</name>
<comment type="caution">
    <text evidence="1">The sequence shown here is derived from an EMBL/GenBank/DDBJ whole genome shotgun (WGS) entry which is preliminary data.</text>
</comment>
<evidence type="ECO:0000313" key="1">
    <source>
        <dbReference type="EMBL" id="NDO68696.1"/>
    </source>
</evidence>
<reference evidence="1 2" key="1">
    <citation type="submission" date="2019-07" db="EMBL/GenBank/DDBJ databases">
        <title>Draft genome sequences of 15 bacterial species constituting the stable defined intestinal microbiota of the GM15 gnotobiotic mouse model.</title>
        <authorList>
            <person name="Elie C."/>
            <person name="Mathieu A."/>
            <person name="Saliou A."/>
            <person name="Darnaud M."/>
            <person name="Leulier F."/>
            <person name="Tamellini A."/>
        </authorList>
    </citation>
    <scope>NUCLEOTIDE SEQUENCE [LARGE SCALE GENOMIC DNA]</scope>
    <source>
        <strain evidence="2">ASF 502</strain>
    </source>
</reference>
<sequence>MIPPDNIVAWEFDYILCASDYENEMRRTLKELHIPDEKIISGKLNYENIMEHKYLFDISHFLAYQNQTIEKSVNVLMERNRFCDIRQGLEWLDETISITGDGAWAVGYDYLSVLCKILQIMEPQNILEMGLGQSSKVIIGYQKSSGCNYKVIEQDENWYNFFRKDNLSMSNDIEIFIRPVKQIFNEKYGVNINCYSDISDIVADDTYDLISIDGPWGSDGISRTDILPYIPQCLKKSWAVLLDDYERDGEKNLIYELETILKNCKIHYRKKIYGKYRQLCLLTSDDNQFLCSLF</sequence>